<dbReference type="InterPro" id="IPR011333">
    <property type="entry name" value="SKP1/BTB/POZ_sf"/>
</dbReference>
<dbReference type="Pfam" id="PF00651">
    <property type="entry name" value="BTB"/>
    <property type="match status" value="1"/>
</dbReference>
<dbReference type="EMBL" id="MLAK01000993">
    <property type="protein sequence ID" value="OHS99666.1"/>
    <property type="molecule type" value="Genomic_DNA"/>
</dbReference>
<dbReference type="CDD" id="cd18186">
    <property type="entry name" value="BTB_POZ_ZBTB_KLHL-like"/>
    <property type="match status" value="1"/>
</dbReference>
<dbReference type="RefSeq" id="XP_068352803.1">
    <property type="nucleotide sequence ID" value="XM_068494202.1"/>
</dbReference>
<proteinExistence type="predicted"/>
<keyword evidence="3" id="KW-1185">Reference proteome</keyword>
<evidence type="ECO:0000313" key="3">
    <source>
        <dbReference type="Proteomes" id="UP000179807"/>
    </source>
</evidence>
<dbReference type="GeneID" id="94828906"/>
<organism evidence="2 3">
    <name type="scientific">Tritrichomonas foetus</name>
    <dbReference type="NCBI Taxonomy" id="1144522"/>
    <lineage>
        <taxon>Eukaryota</taxon>
        <taxon>Metamonada</taxon>
        <taxon>Parabasalia</taxon>
        <taxon>Tritrichomonadida</taxon>
        <taxon>Tritrichomonadidae</taxon>
        <taxon>Tritrichomonas</taxon>
    </lineage>
</organism>
<dbReference type="InterPro" id="IPR000210">
    <property type="entry name" value="BTB/POZ_dom"/>
</dbReference>
<dbReference type="PROSITE" id="PS50097">
    <property type="entry name" value="BTB"/>
    <property type="match status" value="1"/>
</dbReference>
<dbReference type="Gene3D" id="3.30.710.10">
    <property type="entry name" value="Potassium Channel Kv1.1, Chain A"/>
    <property type="match status" value="1"/>
</dbReference>
<dbReference type="SUPFAM" id="SSF54695">
    <property type="entry name" value="POZ domain"/>
    <property type="match status" value="1"/>
</dbReference>
<comment type="caution">
    <text evidence="2">The sequence shown here is derived from an EMBL/GenBank/DDBJ whole genome shotgun (WGS) entry which is preliminary data.</text>
</comment>
<feature type="domain" description="BTB" evidence="1">
    <location>
        <begin position="111"/>
        <end position="180"/>
    </location>
</feature>
<dbReference type="VEuPathDB" id="TrichDB:TRFO_08298"/>
<evidence type="ECO:0000313" key="2">
    <source>
        <dbReference type="EMBL" id="OHS99666.1"/>
    </source>
</evidence>
<reference evidence="2" key="1">
    <citation type="submission" date="2016-10" db="EMBL/GenBank/DDBJ databases">
        <authorList>
            <person name="Benchimol M."/>
            <person name="Almeida L.G."/>
            <person name="Vasconcelos A.T."/>
            <person name="Perreira-Neves A."/>
            <person name="Rosa I.A."/>
            <person name="Tasca T."/>
            <person name="Bogo M.R."/>
            <person name="de Souza W."/>
        </authorList>
    </citation>
    <scope>NUCLEOTIDE SEQUENCE [LARGE SCALE GENOMIC DNA]</scope>
    <source>
        <strain evidence="2">K</strain>
    </source>
</reference>
<dbReference type="PANTHER" id="PTHR24413">
    <property type="entry name" value="SPECKLE-TYPE POZ PROTEIN"/>
    <property type="match status" value="1"/>
</dbReference>
<dbReference type="AlphaFoldDB" id="A0A1J4JKQ5"/>
<dbReference type="Proteomes" id="UP000179807">
    <property type="component" value="Unassembled WGS sequence"/>
</dbReference>
<evidence type="ECO:0000259" key="1">
    <source>
        <dbReference type="PROSITE" id="PS50097"/>
    </source>
</evidence>
<accession>A0A1J4JKQ5</accession>
<dbReference type="SMART" id="SM00225">
    <property type="entry name" value="BTB"/>
    <property type="match status" value="1"/>
</dbReference>
<protein>
    <submittedName>
        <fullName evidence="2">BTB/POZ domain containing protein</fullName>
    </submittedName>
</protein>
<dbReference type="OrthoDB" id="9997739at2759"/>
<name>A0A1J4JKQ5_9EUKA</name>
<gene>
    <name evidence="2" type="ORF">TRFO_08298</name>
</gene>
<sequence>MEELFQEYINWPPESAIKIETIDKMTMTLQVPILKHRWPLFAESKEKALDIARCLTQEQLKAILLYAYSDLPAKRALTSTFQMCNLSHPQSLQQSTFVDDMRNLMRDRDSADFQLIAFDGTVVYVHRCILAARSKYFRSLFITESLEAKNGSWKSFKDISPETLQFFVEYVYTGQIANPSTNYIIPLCWLVKYLRLTGEKEVENIIVSALTRELTDDTQEALFEIAKEWEAKCVIDVIEKYSATRKC</sequence>